<evidence type="ECO:0000313" key="3">
    <source>
        <dbReference type="Proteomes" id="UP000647241"/>
    </source>
</evidence>
<dbReference type="GO" id="GO:0016491">
    <property type="term" value="F:oxidoreductase activity"/>
    <property type="evidence" value="ECO:0007669"/>
    <property type="project" value="InterPro"/>
</dbReference>
<reference evidence="2" key="2">
    <citation type="submission" date="2020-09" db="EMBL/GenBank/DDBJ databases">
        <authorList>
            <person name="Sun Q."/>
            <person name="Zhou Y."/>
        </authorList>
    </citation>
    <scope>NUCLEOTIDE SEQUENCE</scope>
    <source>
        <strain evidence="2">CGMCC 1.12997</strain>
    </source>
</reference>
<dbReference type="Pfam" id="PF07992">
    <property type="entry name" value="Pyr_redox_2"/>
    <property type="match status" value="1"/>
</dbReference>
<dbReference type="AlphaFoldDB" id="A0A917HBH5"/>
<comment type="caution">
    <text evidence="2">The sequence shown here is derived from an EMBL/GenBank/DDBJ whole genome shotgun (WGS) entry which is preliminary data.</text>
</comment>
<dbReference type="InterPro" id="IPR023753">
    <property type="entry name" value="FAD/NAD-binding_dom"/>
</dbReference>
<reference evidence="2" key="1">
    <citation type="journal article" date="2014" name="Int. J. Syst. Evol. Microbiol.">
        <title>Complete genome sequence of Corynebacterium casei LMG S-19264T (=DSM 44701T), isolated from a smear-ripened cheese.</title>
        <authorList>
            <consortium name="US DOE Joint Genome Institute (JGI-PGF)"/>
            <person name="Walter F."/>
            <person name="Albersmeier A."/>
            <person name="Kalinowski J."/>
            <person name="Ruckert C."/>
        </authorList>
    </citation>
    <scope>NUCLEOTIDE SEQUENCE</scope>
    <source>
        <strain evidence="2">CGMCC 1.12997</strain>
    </source>
</reference>
<dbReference type="PANTHER" id="PTHR42783:SF3">
    <property type="entry name" value="GLUTAMATE SYNTHASE [NADPH] SMALL CHAIN-RELATED"/>
    <property type="match status" value="1"/>
</dbReference>
<dbReference type="InterPro" id="IPR036188">
    <property type="entry name" value="FAD/NAD-bd_sf"/>
</dbReference>
<proteinExistence type="predicted"/>
<sequence length="346" mass="37478">MHGFNEQPIEIGRLQRFAMDHFHAQGGRLPRKSDEKRPEKIACIGAGPASLAAAAELRQQGFQVTIFDKRSLPGGLNTYGIAEYKLPLTDSLREIELIKDLGVQFRLGVEICGENSLAELEAEFDVIFIGAGLGAMHRLAIPGESHSGVIDALQFIEDYKTGKTTQIAGDVIVVGAGNTAIDAANAAKRLGARSVSILYRRTREHISAFDFEYRQALQEGVRFLWLTQLMAIHSSAIGITSVECLCTEIDSDGSLKPIDDSTFHLECNLVIPAIGQSPLLELLTQCRDVQLEQGRVVVDRATGQTSNPKYFAGGDCVNGGREVVDAVADGKRAGIAIARLLEVAYV</sequence>
<protein>
    <recommendedName>
        <fullName evidence="1">FAD/NAD(P)-binding domain-containing protein</fullName>
    </recommendedName>
</protein>
<dbReference type="Gene3D" id="3.50.50.60">
    <property type="entry name" value="FAD/NAD(P)-binding domain"/>
    <property type="match status" value="2"/>
</dbReference>
<dbReference type="Proteomes" id="UP000647241">
    <property type="component" value="Unassembled WGS sequence"/>
</dbReference>
<dbReference type="SUPFAM" id="SSF51971">
    <property type="entry name" value="Nucleotide-binding domain"/>
    <property type="match status" value="1"/>
</dbReference>
<gene>
    <name evidence="2" type="ORF">GCM10011585_16070</name>
</gene>
<feature type="domain" description="FAD/NAD(P)-binding" evidence="1">
    <location>
        <begin position="40"/>
        <end position="330"/>
    </location>
</feature>
<evidence type="ECO:0000313" key="2">
    <source>
        <dbReference type="EMBL" id="GGG74250.1"/>
    </source>
</evidence>
<organism evidence="2 3">
    <name type="scientific">Edaphobacter dinghuensis</name>
    <dbReference type="NCBI Taxonomy" id="1560005"/>
    <lineage>
        <taxon>Bacteria</taxon>
        <taxon>Pseudomonadati</taxon>
        <taxon>Acidobacteriota</taxon>
        <taxon>Terriglobia</taxon>
        <taxon>Terriglobales</taxon>
        <taxon>Acidobacteriaceae</taxon>
        <taxon>Edaphobacter</taxon>
    </lineage>
</organism>
<dbReference type="PRINTS" id="PR00419">
    <property type="entry name" value="ADXRDTASE"/>
</dbReference>
<dbReference type="EMBL" id="BMGT01000002">
    <property type="protein sequence ID" value="GGG74250.1"/>
    <property type="molecule type" value="Genomic_DNA"/>
</dbReference>
<keyword evidence="3" id="KW-1185">Reference proteome</keyword>
<evidence type="ECO:0000259" key="1">
    <source>
        <dbReference type="Pfam" id="PF07992"/>
    </source>
</evidence>
<dbReference type="PANTHER" id="PTHR42783">
    <property type="entry name" value="GLUTAMATE SYNTHASE [NADPH] SMALL CHAIN"/>
    <property type="match status" value="1"/>
</dbReference>
<name>A0A917HBH5_9BACT</name>
<accession>A0A917HBH5</accession>